<name>A0A8B7Y742_ACAPL</name>
<dbReference type="AlphaFoldDB" id="A0A8B7Y742"/>
<dbReference type="SUPFAM" id="SSF50814">
    <property type="entry name" value="Lipocalins"/>
    <property type="match status" value="1"/>
</dbReference>
<reference evidence="2 3" key="1">
    <citation type="submission" date="2025-04" db="UniProtKB">
        <authorList>
            <consortium name="RefSeq"/>
        </authorList>
    </citation>
    <scope>IDENTIFICATION</scope>
</reference>
<evidence type="ECO:0000313" key="1">
    <source>
        <dbReference type="Proteomes" id="UP000694845"/>
    </source>
</evidence>
<evidence type="ECO:0000313" key="3">
    <source>
        <dbReference type="RefSeq" id="XP_022087601.1"/>
    </source>
</evidence>
<evidence type="ECO:0000313" key="2">
    <source>
        <dbReference type="RefSeq" id="XP_022087600.1"/>
    </source>
</evidence>
<sequence length="138" mass="15575">MATVKSTAQLEEEIFGRWKNVKTEGIKQLRELFSLDESMVPDQPWGVTEISKEADGIYAIESSSEWGTNRMRVELGRPHRDTVMGREMDLVVIWEGPRLTTKIVGTNDNMLTREVVDGKLVSVVHINDIVVTTVAEKC</sequence>
<organism evidence="1 3">
    <name type="scientific">Acanthaster planci</name>
    <name type="common">Crown-of-thorns starfish</name>
    <dbReference type="NCBI Taxonomy" id="133434"/>
    <lineage>
        <taxon>Eukaryota</taxon>
        <taxon>Metazoa</taxon>
        <taxon>Echinodermata</taxon>
        <taxon>Eleutherozoa</taxon>
        <taxon>Asterozoa</taxon>
        <taxon>Asteroidea</taxon>
        <taxon>Valvatacea</taxon>
        <taxon>Valvatida</taxon>
        <taxon>Acanthasteridae</taxon>
        <taxon>Acanthaster</taxon>
    </lineage>
</organism>
<dbReference type="RefSeq" id="XP_022087601.1">
    <property type="nucleotide sequence ID" value="XM_022231909.1"/>
</dbReference>
<dbReference type="OMA" id="YCELDIT"/>
<dbReference type="RefSeq" id="XP_022087600.1">
    <property type="nucleotide sequence ID" value="XM_022231908.1"/>
</dbReference>
<accession>A0A8B7Y742</accession>
<dbReference type="RefSeq" id="XP_022087603.1">
    <property type="nucleotide sequence ID" value="XM_022231911.1"/>
</dbReference>
<evidence type="ECO:0000313" key="4">
    <source>
        <dbReference type="RefSeq" id="XP_022087602.1"/>
    </source>
</evidence>
<proteinExistence type="predicted"/>
<dbReference type="InterPro" id="IPR012674">
    <property type="entry name" value="Calycin"/>
</dbReference>
<keyword evidence="1" id="KW-1185">Reference proteome</keyword>
<dbReference type="GeneID" id="110977622"/>
<gene>
    <name evidence="2 3 4 5" type="primary">LOC110977622</name>
</gene>
<protein>
    <submittedName>
        <fullName evidence="2 3">Uncharacterized protein LOC110977622</fullName>
    </submittedName>
</protein>
<dbReference type="RefSeq" id="XP_022087602.1">
    <property type="nucleotide sequence ID" value="XM_022231910.1"/>
</dbReference>
<dbReference type="OrthoDB" id="10318864at2759"/>
<dbReference type="KEGG" id="aplc:110977622"/>
<dbReference type="Proteomes" id="UP000694845">
    <property type="component" value="Unplaced"/>
</dbReference>
<evidence type="ECO:0000313" key="5">
    <source>
        <dbReference type="RefSeq" id="XP_022087603.1"/>
    </source>
</evidence>
<dbReference type="Gene3D" id="2.40.128.20">
    <property type="match status" value="1"/>
</dbReference>